<reference evidence="3 4" key="1">
    <citation type="submission" date="2019-03" db="EMBL/GenBank/DDBJ databases">
        <title>Genomics of glacier-inhabiting Cryobacterium strains.</title>
        <authorList>
            <person name="Liu Q."/>
            <person name="Xin Y.-H."/>
        </authorList>
    </citation>
    <scope>NUCLEOTIDE SEQUENCE [LARGE SCALE GENOMIC DNA]</scope>
    <source>
        <strain evidence="3 4">Hh4</strain>
    </source>
</reference>
<sequence length="206" mass="21602">MNGRTMLTSRTYLLTGAALAAVLTLSACTNGTAPNASSESSSTKAASAAFAPADVTFAQMMIPHHEQAVEMSDDILAKDGIDQRILDLATQIKAAQQPEIKQLKAWLTDWGTDETSTQGMDGMSGMGDGSDGMMSADDMMALANASGADAGRLYLNQMIVHHEGAVVMAQLELDEGQNVDAKAMASNIVTSQTDEIGVMKDILATL</sequence>
<organism evidence="3 4">
    <name type="scientific">Cryobacterium fucosi</name>
    <dbReference type="NCBI Taxonomy" id="1259157"/>
    <lineage>
        <taxon>Bacteria</taxon>
        <taxon>Bacillati</taxon>
        <taxon>Actinomycetota</taxon>
        <taxon>Actinomycetes</taxon>
        <taxon>Micrococcales</taxon>
        <taxon>Microbacteriaceae</taxon>
        <taxon>Cryobacterium</taxon>
    </lineage>
</organism>
<dbReference type="Gene3D" id="1.20.1260.10">
    <property type="match status" value="1"/>
</dbReference>
<evidence type="ECO:0000313" key="3">
    <source>
        <dbReference type="EMBL" id="TFD79187.1"/>
    </source>
</evidence>
<dbReference type="EMBL" id="SOHH01000056">
    <property type="protein sequence ID" value="TFD79187.1"/>
    <property type="molecule type" value="Genomic_DNA"/>
</dbReference>
<dbReference type="InterPro" id="IPR005183">
    <property type="entry name" value="DUF305_CopM-like"/>
</dbReference>
<dbReference type="PANTHER" id="PTHR36933:SF1">
    <property type="entry name" value="SLL0788 PROTEIN"/>
    <property type="match status" value="1"/>
</dbReference>
<evidence type="ECO:0000256" key="1">
    <source>
        <dbReference type="SAM" id="SignalP"/>
    </source>
</evidence>
<proteinExistence type="predicted"/>
<comment type="caution">
    <text evidence="3">The sequence shown here is derived from an EMBL/GenBank/DDBJ whole genome shotgun (WGS) entry which is preliminary data.</text>
</comment>
<dbReference type="InterPro" id="IPR012347">
    <property type="entry name" value="Ferritin-like"/>
</dbReference>
<feature type="chain" id="PRO_5038917630" evidence="1">
    <location>
        <begin position="21"/>
        <end position="206"/>
    </location>
</feature>
<name>A0A4R9BAG0_9MICO</name>
<dbReference type="AlphaFoldDB" id="A0A4R9BAG0"/>
<evidence type="ECO:0000313" key="4">
    <source>
        <dbReference type="Proteomes" id="UP000298313"/>
    </source>
</evidence>
<dbReference type="PANTHER" id="PTHR36933">
    <property type="entry name" value="SLL0788 PROTEIN"/>
    <property type="match status" value="1"/>
</dbReference>
<dbReference type="Proteomes" id="UP000298313">
    <property type="component" value="Unassembled WGS sequence"/>
</dbReference>
<dbReference type="OrthoDB" id="26872at2"/>
<dbReference type="PROSITE" id="PS51257">
    <property type="entry name" value="PROKAR_LIPOPROTEIN"/>
    <property type="match status" value="1"/>
</dbReference>
<evidence type="ECO:0000259" key="2">
    <source>
        <dbReference type="Pfam" id="PF03713"/>
    </source>
</evidence>
<keyword evidence="4" id="KW-1185">Reference proteome</keyword>
<gene>
    <name evidence="3" type="ORF">E3T48_06330</name>
</gene>
<protein>
    <submittedName>
        <fullName evidence="3">DUF305 domain-containing protein</fullName>
    </submittedName>
</protein>
<feature type="domain" description="DUF305" evidence="2">
    <location>
        <begin position="54"/>
        <end position="203"/>
    </location>
</feature>
<dbReference type="Pfam" id="PF03713">
    <property type="entry name" value="DUF305"/>
    <property type="match status" value="1"/>
</dbReference>
<feature type="signal peptide" evidence="1">
    <location>
        <begin position="1"/>
        <end position="20"/>
    </location>
</feature>
<accession>A0A4R9BAG0</accession>
<keyword evidence="1" id="KW-0732">Signal</keyword>